<accession>A0A2N1E2W0</accession>
<dbReference type="EMBL" id="NVXX01000024">
    <property type="protein sequence ID" value="PKH18814.1"/>
    <property type="molecule type" value="Genomic_DNA"/>
</dbReference>
<name>A0A2N1E2W0_PSEFL</name>
<gene>
    <name evidence="1" type="ORF">CIB54_17150</name>
</gene>
<sequence>MGHGHEGEAGNSAVAKALGISEEDVDNYVTIDTNESDDGLIYNYIAVFNEATPPEVLAAAGVGEDDLSVELSVNVFDEEE</sequence>
<dbReference type="Proteomes" id="UP000233564">
    <property type="component" value="Unassembled WGS sequence"/>
</dbReference>
<dbReference type="RefSeq" id="WP_101220409.1">
    <property type="nucleotide sequence ID" value="NZ_KZ478002.1"/>
</dbReference>
<reference evidence="1 2" key="1">
    <citation type="submission" date="2017-08" db="EMBL/GenBank/DDBJ databases">
        <authorList>
            <person name="de Groot N.N."/>
        </authorList>
    </citation>
    <scope>NUCLEOTIDE SEQUENCE [LARGE SCALE GENOMIC DNA]</scope>
    <source>
        <strain evidence="1 2">PfR 37</strain>
    </source>
</reference>
<organism evidence="1 2">
    <name type="scientific">Pseudomonas fluorescens</name>
    <dbReference type="NCBI Taxonomy" id="294"/>
    <lineage>
        <taxon>Bacteria</taxon>
        <taxon>Pseudomonadati</taxon>
        <taxon>Pseudomonadota</taxon>
        <taxon>Gammaproteobacteria</taxon>
        <taxon>Pseudomonadales</taxon>
        <taxon>Pseudomonadaceae</taxon>
        <taxon>Pseudomonas</taxon>
    </lineage>
</organism>
<dbReference type="AlphaFoldDB" id="A0A2N1E2W0"/>
<evidence type="ECO:0000313" key="2">
    <source>
        <dbReference type="Proteomes" id="UP000233564"/>
    </source>
</evidence>
<proteinExistence type="predicted"/>
<evidence type="ECO:0000313" key="1">
    <source>
        <dbReference type="EMBL" id="PKH18814.1"/>
    </source>
</evidence>
<comment type="caution">
    <text evidence="1">The sequence shown here is derived from an EMBL/GenBank/DDBJ whole genome shotgun (WGS) entry which is preliminary data.</text>
</comment>
<protein>
    <submittedName>
        <fullName evidence="1">Uncharacterized protein</fullName>
    </submittedName>
</protein>